<dbReference type="GO" id="GO:0005813">
    <property type="term" value="C:centrosome"/>
    <property type="evidence" value="ECO:0007669"/>
    <property type="project" value="InterPro"/>
</dbReference>
<organism evidence="3 4">
    <name type="scientific">Cimex lectularius</name>
    <name type="common">Bed bug</name>
    <name type="synonym">Acanthia lectularia</name>
    <dbReference type="NCBI Taxonomy" id="79782"/>
    <lineage>
        <taxon>Eukaryota</taxon>
        <taxon>Metazoa</taxon>
        <taxon>Ecdysozoa</taxon>
        <taxon>Arthropoda</taxon>
        <taxon>Hexapoda</taxon>
        <taxon>Insecta</taxon>
        <taxon>Pterygota</taxon>
        <taxon>Neoptera</taxon>
        <taxon>Paraneoptera</taxon>
        <taxon>Hemiptera</taxon>
        <taxon>Heteroptera</taxon>
        <taxon>Panheteroptera</taxon>
        <taxon>Cimicomorpha</taxon>
        <taxon>Cimicidae</taxon>
        <taxon>Cimex</taxon>
    </lineage>
</organism>
<sequence length="783" mass="91315">METDQKIGHKNRDCLGSYQANKKTFDQNSSQELQNAVESYLDSLSKDQEEISDPKIKKQQKHLQELLDSYKKLCSKLDQQVERDEKGANFKPFDVNPTQPEIYALLHPELYKDVREEEKNRLISKFSTKRIFSDAERVIPPVITPSYSISDIRQKEKERFIRLIASAPARFHNTIDGTPRLKSRKFVPYTPQYTENIRESEKERLARIFATSAAFLKRPNLQKRIIGRNLLKNFNSDVCDGSQTKLDAVDKKQDKQTPKLNGQAKEVETDYKDEDVGNQENFNPRSGQDLNEMVRTGEYSPLNRNFHARGRTVLGVGEHDEQKRMLDAERHCEYVNYMEKVNQNKIDKAVMVKEREASTRVSSAATQTDDSIVEDDHQDDHVQTLQASPEKDPVAVFSPRQKLISDLYGTPYFSQPRPSSSLRILQEHRRKQVEYAEALRQQIEEKKKIVDEQKQREREDEEMIDKMVQEQSRRQELEYVKEQNQKLDWIQQRQAQEEVLRRKLLEMSLEAKELKRQEKLRRIQGERRVTVAPPKQTQQNAAQRQYSHRPLVSNKPTAQEEADKDLREFDERPVMPVKKLNAKSLPEKLPKPGWDEIPEKYTENLQGVDLLREYRSQKERMQLPPQVDRASAHPLIVEHRNSSQDNLQAQEEGYVPSVISDETRRSKSVTSYRRQAEELLSAPLEPMIKLPTPSERFSSERSPVSPTLMEGRPPSPVLPAVRSESVLKHNSKILDDKWQVPPSRGLELERTVNHENILSQLGAFRRQLAREHQRLEKRLEQRS</sequence>
<name>A0A8I6S1J3_CIMLE</name>
<proteinExistence type="predicted"/>
<feature type="region of interest" description="Disordered" evidence="2">
    <location>
        <begin position="689"/>
        <end position="716"/>
    </location>
</feature>
<evidence type="ECO:0000313" key="3">
    <source>
        <dbReference type="EnsemblMetazoa" id="XP_014253923.1"/>
    </source>
</evidence>
<feature type="compositionally biased region" description="Basic and acidic residues" evidence="2">
    <location>
        <begin position="564"/>
        <end position="573"/>
    </location>
</feature>
<keyword evidence="4" id="KW-1185">Reference proteome</keyword>
<dbReference type="InterPro" id="IPR026708">
    <property type="entry name" value="CSPP1"/>
</dbReference>
<accession>A0A8I6S1J3</accession>
<feature type="region of interest" description="Disordered" evidence="2">
    <location>
        <begin position="249"/>
        <end position="270"/>
    </location>
</feature>
<evidence type="ECO:0000256" key="1">
    <source>
        <dbReference type="SAM" id="Coils"/>
    </source>
</evidence>
<dbReference type="OrthoDB" id="6626784at2759"/>
<dbReference type="OMA" id="KNTRENY"/>
<dbReference type="GO" id="GO:0005874">
    <property type="term" value="C:microtubule"/>
    <property type="evidence" value="ECO:0007669"/>
    <property type="project" value="InterPro"/>
</dbReference>
<feature type="region of interest" description="Disordered" evidence="2">
    <location>
        <begin position="528"/>
        <end position="573"/>
    </location>
</feature>
<keyword evidence="1" id="KW-0175">Coiled coil</keyword>
<feature type="coiled-coil region" evidence="1">
    <location>
        <begin position="425"/>
        <end position="470"/>
    </location>
</feature>
<evidence type="ECO:0000256" key="2">
    <source>
        <dbReference type="SAM" id="MobiDB-lite"/>
    </source>
</evidence>
<dbReference type="AlphaFoldDB" id="A0A8I6S1J3"/>
<dbReference type="PANTHER" id="PTHR21616">
    <property type="entry name" value="CENTROSOME SPINDLE POLE ASSOCIATED PROTEIN"/>
    <property type="match status" value="1"/>
</dbReference>
<dbReference type="Proteomes" id="UP000494040">
    <property type="component" value="Unassembled WGS sequence"/>
</dbReference>
<dbReference type="GO" id="GO:0032467">
    <property type="term" value="P:positive regulation of cytokinesis"/>
    <property type="evidence" value="ECO:0007669"/>
    <property type="project" value="InterPro"/>
</dbReference>
<dbReference type="PANTHER" id="PTHR21616:SF2">
    <property type="entry name" value="CENTROSOME AND SPINDLE POLE-ASSOCIATED PROTEIN 1"/>
    <property type="match status" value="1"/>
</dbReference>
<dbReference type="GO" id="GO:0000922">
    <property type="term" value="C:spindle pole"/>
    <property type="evidence" value="ECO:0007669"/>
    <property type="project" value="InterPro"/>
</dbReference>
<protein>
    <submittedName>
        <fullName evidence="3">Uncharacterized protein</fullName>
    </submittedName>
</protein>
<feature type="compositionally biased region" description="Polar residues" evidence="2">
    <location>
        <begin position="535"/>
        <end position="545"/>
    </location>
</feature>
<gene>
    <name evidence="3" type="primary">106669139</name>
</gene>
<evidence type="ECO:0000313" key="4">
    <source>
        <dbReference type="Proteomes" id="UP000494040"/>
    </source>
</evidence>
<dbReference type="KEGG" id="clec:106669139"/>
<dbReference type="EnsemblMetazoa" id="XM_014398437.2">
    <property type="protein sequence ID" value="XP_014253923.1"/>
    <property type="gene ID" value="LOC106669139"/>
</dbReference>
<reference evidence="3" key="1">
    <citation type="submission" date="2022-01" db="UniProtKB">
        <authorList>
            <consortium name="EnsemblMetazoa"/>
        </authorList>
    </citation>
    <scope>IDENTIFICATION</scope>
</reference>